<dbReference type="InterPro" id="IPR019366">
    <property type="entry name" value="Clusterin-associated_protein-1"/>
</dbReference>
<dbReference type="OrthoDB" id="5572895at2"/>
<feature type="coiled-coil region" evidence="1">
    <location>
        <begin position="486"/>
        <end position="524"/>
    </location>
</feature>
<evidence type="ECO:0000313" key="3">
    <source>
        <dbReference type="Proteomes" id="UP000185639"/>
    </source>
</evidence>
<gene>
    <name evidence="2" type="ORF">SAMN05421686_106199</name>
</gene>
<protein>
    <submittedName>
        <fullName evidence="2">Uncharacterized protein</fullName>
    </submittedName>
</protein>
<evidence type="ECO:0000313" key="2">
    <source>
        <dbReference type="EMBL" id="SIS93567.1"/>
    </source>
</evidence>
<evidence type="ECO:0000256" key="1">
    <source>
        <dbReference type="SAM" id="Coils"/>
    </source>
</evidence>
<reference evidence="3" key="1">
    <citation type="submission" date="2017-01" db="EMBL/GenBank/DDBJ databases">
        <authorList>
            <person name="Varghese N."/>
            <person name="Submissions S."/>
        </authorList>
    </citation>
    <scope>NUCLEOTIDE SEQUENCE [LARGE SCALE GENOMIC DNA]</scope>
    <source>
        <strain evidence="3">DSM 24913</strain>
    </source>
</reference>
<dbReference type="RefSeq" id="WP_076516100.1">
    <property type="nucleotide sequence ID" value="NZ_FTOH01000006.1"/>
</dbReference>
<accession>A0A1N7N5A0</accession>
<dbReference type="Proteomes" id="UP000185639">
    <property type="component" value="Unassembled WGS sequence"/>
</dbReference>
<sequence>MTTILLHRPVASHPDLERLHLFAGRHLGEDEFDQRQNYAEARLAPLLKQQLPGVVSGLHVRSRGERGPVDDIQLAVSPGSAITPKGAALTLESPLYCTWQDLVEEYRNRKQVSDASGVFYLTLHQSQLHIDPPNVDPCQRTAFDPTRDTRLVTLASLRLRRLDIDSQKIKTEHPHRLQNTICADRVDLDFARQFPNSVPLALVAINDQNKTTLLWVSEEAGRYESNSASGYLTLLNQTQAALRQLVTLRNEGSNHQLTLKKFLDKHLQLDYLPASGQLPLSWLEDIASKKPKMHGLPAYLGVDVIPVAADGIDELVFRHLPRRVIDLTQPAGDRIRLLLAMKRSVYKPDLLDIPGLDKQLETDLYRYCQKAYMRWYDWKEVFYSLYYIAPKSDSKYDNELSAEDVKSLNLPEPAKSPLLPDALFNRLIAAAMNRFALEDSENAPYPYDRTEFEIPEFFDKWAPEIDEERMPPIPERPDKHGLIGQYAITEKDLDTTEEKIRDERKKLEATRDILLLKRQQLDSQTVALAALAGGVAGDGKGMQVARWLPYASLNTDKLPTETSSIATSVATSSTSSVKVATESKKTADTQYRVAEREMLSLEEQKKLELLGTRNYQYTEAIKGTTYTKIEPDKYSAFELTLNKDRIDRLQIPTASVSKPAFNAKEFSFGVMDHISPDINEYKKIYSGMHDLLMTVLDIFEEPDATDLHTKLTDLSTELISPSDLETEITSETDREYAALPTEGKPTKAHFGNLIANQRRYEAIFTAGKILTRWISVVENQYNGSEQALQALLRTQKELIATQEKRKAEIVRTRQTLRHLDSIADEALGDYTVAQQLVDEDWQRVYKEYKERTRVLTTQVEGLYYVRVRQVEISRPLADPLPLRRDNAEDLVPGCSADDDADLAEALLPFWQATLEIPAGHWRAISPFAARLNTQPNIDYLAQLRQVRMTKAYPELPVLKAKVATAYANAAMRSIEDSPAFVELAANSKKRVQRWASLPLPMTDFVPAHKVAEVLSLEDLNNHSHRILRRASRTLQEKLEQCQLCLQKVLGSLPGSIRLRWGQLAEDNRLPVEAISRWPGLKKAEELDFNTTRTLAELIEWWFKQLGENADSDSRQAMRDMVRAAVIYASLGNPQEIVKGSIFSPPRRIAYGERFSVSLNQIVRIGKTLQLLNREQEVAAELTIEEHDESSTRVKITKVLREDIDFEDNITVIGRVR</sequence>
<name>A0A1N7N5A0_9GAMM</name>
<organism evidence="2 3">
    <name type="scientific">Thalassolituus maritimus</name>
    <dbReference type="NCBI Taxonomy" id="484498"/>
    <lineage>
        <taxon>Bacteria</taxon>
        <taxon>Pseudomonadati</taxon>
        <taxon>Pseudomonadota</taxon>
        <taxon>Gammaproteobacteria</taxon>
        <taxon>Oceanospirillales</taxon>
        <taxon>Oceanospirillaceae</taxon>
        <taxon>Thalassolituus</taxon>
    </lineage>
</organism>
<dbReference type="Pfam" id="PF10234">
    <property type="entry name" value="Cluap1"/>
    <property type="match status" value="1"/>
</dbReference>
<dbReference type="AlphaFoldDB" id="A0A1N7N5A0"/>
<dbReference type="STRING" id="484498.SAMN05421686_106199"/>
<dbReference type="EMBL" id="FTOH01000006">
    <property type="protein sequence ID" value="SIS93567.1"/>
    <property type="molecule type" value="Genomic_DNA"/>
</dbReference>
<keyword evidence="3" id="KW-1185">Reference proteome</keyword>
<proteinExistence type="predicted"/>
<keyword evidence="1" id="KW-0175">Coiled coil</keyword>